<evidence type="ECO:0000256" key="2">
    <source>
        <dbReference type="ARBA" id="ARBA00023125"/>
    </source>
</evidence>
<dbReference type="Gene3D" id="2.60.120.10">
    <property type="entry name" value="Jelly Rolls"/>
    <property type="match status" value="1"/>
</dbReference>
<reference evidence="5 6" key="1">
    <citation type="submission" date="2020-08" db="EMBL/GenBank/DDBJ databases">
        <title>Genome public.</title>
        <authorList>
            <person name="Liu C."/>
            <person name="Sun Q."/>
        </authorList>
    </citation>
    <scope>NUCLEOTIDE SEQUENCE [LARGE SCALE GENOMIC DNA]</scope>
    <source>
        <strain evidence="5 6">NSJ-9</strain>
    </source>
</reference>
<evidence type="ECO:0000313" key="5">
    <source>
        <dbReference type="EMBL" id="MBC5685894.1"/>
    </source>
</evidence>
<dbReference type="PROSITE" id="PS01124">
    <property type="entry name" value="HTH_ARAC_FAMILY_2"/>
    <property type="match status" value="1"/>
</dbReference>
<dbReference type="RefSeq" id="WP_118280173.1">
    <property type="nucleotide sequence ID" value="NZ_JACOPG010000002.1"/>
</dbReference>
<dbReference type="CDD" id="cd00093">
    <property type="entry name" value="HTH_XRE"/>
    <property type="match status" value="1"/>
</dbReference>
<evidence type="ECO:0000256" key="1">
    <source>
        <dbReference type="ARBA" id="ARBA00023015"/>
    </source>
</evidence>
<dbReference type="EMBL" id="JACOPG010000002">
    <property type="protein sequence ID" value="MBC5685894.1"/>
    <property type="molecule type" value="Genomic_DNA"/>
</dbReference>
<dbReference type="PROSITE" id="PS00041">
    <property type="entry name" value="HTH_ARAC_FAMILY_1"/>
    <property type="match status" value="1"/>
</dbReference>
<dbReference type="InterPro" id="IPR001387">
    <property type="entry name" value="Cro/C1-type_HTH"/>
</dbReference>
<dbReference type="SMART" id="SM00342">
    <property type="entry name" value="HTH_ARAC"/>
    <property type="match status" value="1"/>
</dbReference>
<evidence type="ECO:0000313" key="6">
    <source>
        <dbReference type="Proteomes" id="UP000643810"/>
    </source>
</evidence>
<organism evidence="5 6">
    <name type="scientific">Roseburia lenta</name>
    <dbReference type="NCBI Taxonomy" id="2763061"/>
    <lineage>
        <taxon>Bacteria</taxon>
        <taxon>Bacillati</taxon>
        <taxon>Bacillota</taxon>
        <taxon>Clostridia</taxon>
        <taxon>Lachnospirales</taxon>
        <taxon>Lachnospiraceae</taxon>
        <taxon>Roseburia</taxon>
    </lineage>
</organism>
<name>A0ABR7GEN5_9FIRM</name>
<dbReference type="PANTHER" id="PTHR43280:SF28">
    <property type="entry name" value="HTH-TYPE TRANSCRIPTIONAL ACTIVATOR RHAS"/>
    <property type="match status" value="1"/>
</dbReference>
<dbReference type="InterPro" id="IPR037923">
    <property type="entry name" value="HTH-like"/>
</dbReference>
<dbReference type="InterPro" id="IPR009057">
    <property type="entry name" value="Homeodomain-like_sf"/>
</dbReference>
<dbReference type="Pfam" id="PF12833">
    <property type="entry name" value="HTH_18"/>
    <property type="match status" value="1"/>
</dbReference>
<dbReference type="SUPFAM" id="SSF51215">
    <property type="entry name" value="Regulatory protein AraC"/>
    <property type="match status" value="1"/>
</dbReference>
<dbReference type="PANTHER" id="PTHR43280">
    <property type="entry name" value="ARAC-FAMILY TRANSCRIPTIONAL REGULATOR"/>
    <property type="match status" value="1"/>
</dbReference>
<keyword evidence="2" id="KW-0238">DNA-binding</keyword>
<dbReference type="InterPro" id="IPR018062">
    <property type="entry name" value="HTH_AraC-typ_CS"/>
</dbReference>
<dbReference type="Gene3D" id="1.10.10.60">
    <property type="entry name" value="Homeodomain-like"/>
    <property type="match status" value="2"/>
</dbReference>
<protein>
    <submittedName>
        <fullName evidence="5">Helix-turn-helix transcriptional regulator</fullName>
    </submittedName>
</protein>
<gene>
    <name evidence="5" type="ORF">H8R94_04635</name>
</gene>
<dbReference type="InterPro" id="IPR018060">
    <property type="entry name" value="HTH_AraC"/>
</dbReference>
<keyword evidence="6" id="KW-1185">Reference proteome</keyword>
<dbReference type="InterPro" id="IPR014710">
    <property type="entry name" value="RmlC-like_jellyroll"/>
</dbReference>
<evidence type="ECO:0000259" key="4">
    <source>
        <dbReference type="PROSITE" id="PS01124"/>
    </source>
</evidence>
<dbReference type="Proteomes" id="UP000643810">
    <property type="component" value="Unassembled WGS sequence"/>
</dbReference>
<keyword evidence="3" id="KW-0804">Transcription</keyword>
<keyword evidence="1" id="KW-0805">Transcription regulation</keyword>
<dbReference type="SUPFAM" id="SSF46689">
    <property type="entry name" value="Homeodomain-like"/>
    <property type="match status" value="1"/>
</dbReference>
<sequence length="369" mass="42778">MEIKNRDQIYHILQNLSNLEISYVDYSRQEINYNEYHTYFDYFNNYVIQNHNLTRFYFPIPKDMEHLEYPNDISNFDVISDSLTFLPGFDISVSKLFNFPKSATHQCNYYSMLYLMEGNAHLQIQDVSVHVLPGDFYLIPPNTPYAATAAPESIGIFLDMRKSFLNSNYKSLFQDDARLERFFINSLNQDSSSTHLAIHTNASSMHRNRILDIFAEYINQESFSNAAMKNLFSLLMIDLLRDSNTRIESPTPISGSDTLYQTILDEIRRNYQTLSLSELAEKTHFSKQYICKIIKEKSGNTFQNLLLHTRLKMVAQYLNDTALSIEEIAFLCGFSTPAHLSRCFKQNFGITPSAYRKSGNVNDTARTKN</sequence>
<feature type="domain" description="HTH araC/xylS-type" evidence="4">
    <location>
        <begin position="257"/>
        <end position="358"/>
    </location>
</feature>
<accession>A0ABR7GEN5</accession>
<proteinExistence type="predicted"/>
<dbReference type="PRINTS" id="PR00032">
    <property type="entry name" value="HTHARAC"/>
</dbReference>
<comment type="caution">
    <text evidence="5">The sequence shown here is derived from an EMBL/GenBank/DDBJ whole genome shotgun (WGS) entry which is preliminary data.</text>
</comment>
<dbReference type="InterPro" id="IPR020449">
    <property type="entry name" value="Tscrpt_reg_AraC-type_HTH"/>
</dbReference>
<evidence type="ECO:0000256" key="3">
    <source>
        <dbReference type="ARBA" id="ARBA00023163"/>
    </source>
</evidence>